<feature type="compositionally biased region" description="Basic residues" evidence="1">
    <location>
        <begin position="53"/>
        <end position="62"/>
    </location>
</feature>
<evidence type="ECO:0000313" key="2">
    <source>
        <dbReference type="EMBL" id="KXJ90918.1"/>
    </source>
</evidence>
<dbReference type="STRING" id="196109.A0A136J154"/>
<reference evidence="3" key="1">
    <citation type="submission" date="2016-02" db="EMBL/GenBank/DDBJ databases">
        <title>Draft genome sequence of Microdochium bolleyi, a fungal endophyte of beachgrass.</title>
        <authorList>
            <consortium name="DOE Joint Genome Institute"/>
            <person name="David A.S."/>
            <person name="May G."/>
            <person name="Haridas S."/>
            <person name="Lim J."/>
            <person name="Wang M."/>
            <person name="Labutti K."/>
            <person name="Lipzen A."/>
            <person name="Barry K."/>
            <person name="Grigoriev I.V."/>
        </authorList>
    </citation>
    <scope>NUCLEOTIDE SEQUENCE [LARGE SCALE GENOMIC DNA]</scope>
    <source>
        <strain evidence="3">J235TASD1</strain>
    </source>
</reference>
<feature type="region of interest" description="Disordered" evidence="1">
    <location>
        <begin position="41"/>
        <end position="103"/>
    </location>
</feature>
<evidence type="ECO:0000256" key="1">
    <source>
        <dbReference type="SAM" id="MobiDB-lite"/>
    </source>
</evidence>
<dbReference type="Proteomes" id="UP000070501">
    <property type="component" value="Unassembled WGS sequence"/>
</dbReference>
<organism evidence="2 3">
    <name type="scientific">Microdochium bolleyi</name>
    <dbReference type="NCBI Taxonomy" id="196109"/>
    <lineage>
        <taxon>Eukaryota</taxon>
        <taxon>Fungi</taxon>
        <taxon>Dikarya</taxon>
        <taxon>Ascomycota</taxon>
        <taxon>Pezizomycotina</taxon>
        <taxon>Sordariomycetes</taxon>
        <taxon>Xylariomycetidae</taxon>
        <taxon>Xylariales</taxon>
        <taxon>Microdochiaceae</taxon>
        <taxon>Microdochium</taxon>
    </lineage>
</organism>
<protein>
    <submittedName>
        <fullName evidence="2">Uncharacterized protein</fullName>
    </submittedName>
</protein>
<keyword evidence="3" id="KW-1185">Reference proteome</keyword>
<sequence length="216" mass="24467">MRPTGAITISDDEGAIPAKIVRGAPSTKRKRYSEPVFKVEWSDESEGGWETFKKRKKGKASRRVPAGAKDKGKAVARSASVRGPRKTRKDKDGRAANDDSLSEDDILEQALPDYLRIRRRDFDQSYRAHRTAGLRLPPSYDDIYFSDDEQPAKLEVKPRFDKRSGIKPSHEYKDIVLEHSAGVIPAPIAQYLRDYQVEGVRFLHHLFVYQRGGILG</sequence>
<dbReference type="EMBL" id="KQ964251">
    <property type="protein sequence ID" value="KXJ90918.1"/>
    <property type="molecule type" value="Genomic_DNA"/>
</dbReference>
<name>A0A136J154_9PEZI</name>
<feature type="non-terminal residue" evidence="2">
    <location>
        <position position="216"/>
    </location>
</feature>
<dbReference type="AlphaFoldDB" id="A0A136J154"/>
<evidence type="ECO:0000313" key="3">
    <source>
        <dbReference type="Proteomes" id="UP000070501"/>
    </source>
</evidence>
<gene>
    <name evidence="2" type="ORF">Micbo1qcDRAFT_163593</name>
</gene>
<dbReference type="InParanoid" id="A0A136J154"/>
<proteinExistence type="predicted"/>
<dbReference type="OrthoDB" id="413460at2759"/>
<accession>A0A136J154</accession>